<name>A0A0E9RY47_ANGAN</name>
<proteinExistence type="predicted"/>
<protein>
    <submittedName>
        <fullName evidence="1">Uncharacterized protein</fullName>
    </submittedName>
</protein>
<evidence type="ECO:0000313" key="1">
    <source>
        <dbReference type="EMBL" id="JAH33330.1"/>
    </source>
</evidence>
<organism evidence="1">
    <name type="scientific">Anguilla anguilla</name>
    <name type="common">European freshwater eel</name>
    <name type="synonym">Muraena anguilla</name>
    <dbReference type="NCBI Taxonomy" id="7936"/>
    <lineage>
        <taxon>Eukaryota</taxon>
        <taxon>Metazoa</taxon>
        <taxon>Chordata</taxon>
        <taxon>Craniata</taxon>
        <taxon>Vertebrata</taxon>
        <taxon>Euteleostomi</taxon>
        <taxon>Actinopterygii</taxon>
        <taxon>Neopterygii</taxon>
        <taxon>Teleostei</taxon>
        <taxon>Anguilliformes</taxon>
        <taxon>Anguillidae</taxon>
        <taxon>Anguilla</taxon>
    </lineage>
</organism>
<sequence>MLMNMASSPPLSGWYLSESTRYCFLISAIFAPACRFRTS</sequence>
<dbReference type="EMBL" id="GBXM01075247">
    <property type="protein sequence ID" value="JAH33330.1"/>
    <property type="molecule type" value="Transcribed_RNA"/>
</dbReference>
<reference evidence="1" key="2">
    <citation type="journal article" date="2015" name="Fish Shellfish Immunol.">
        <title>Early steps in the European eel (Anguilla anguilla)-Vibrio vulnificus interaction in the gills: Role of the RtxA13 toxin.</title>
        <authorList>
            <person name="Callol A."/>
            <person name="Pajuelo D."/>
            <person name="Ebbesson L."/>
            <person name="Teles M."/>
            <person name="MacKenzie S."/>
            <person name="Amaro C."/>
        </authorList>
    </citation>
    <scope>NUCLEOTIDE SEQUENCE</scope>
</reference>
<reference evidence="1" key="1">
    <citation type="submission" date="2014-11" db="EMBL/GenBank/DDBJ databases">
        <authorList>
            <person name="Amaro Gonzalez C."/>
        </authorList>
    </citation>
    <scope>NUCLEOTIDE SEQUENCE</scope>
</reference>
<accession>A0A0E9RY47</accession>
<dbReference type="AlphaFoldDB" id="A0A0E9RY47"/>